<name>A0ABS0LHL8_9LACT</name>
<dbReference type="CDD" id="cd00093">
    <property type="entry name" value="HTH_XRE"/>
    <property type="match status" value="1"/>
</dbReference>
<dbReference type="Proteomes" id="UP000823401">
    <property type="component" value="Unassembled WGS sequence"/>
</dbReference>
<keyword evidence="3" id="KW-0804">Transcription</keyword>
<dbReference type="PANTHER" id="PTHR46797">
    <property type="entry name" value="HTH-TYPE TRANSCRIPTIONAL REGULATOR"/>
    <property type="match status" value="1"/>
</dbReference>
<protein>
    <submittedName>
        <fullName evidence="6">Helix-turn-helix transcriptional regulator</fullName>
    </submittedName>
</protein>
<evidence type="ECO:0000256" key="4">
    <source>
        <dbReference type="SAM" id="Coils"/>
    </source>
</evidence>
<dbReference type="SUPFAM" id="SSF47413">
    <property type="entry name" value="lambda repressor-like DNA-binding domains"/>
    <property type="match status" value="1"/>
</dbReference>
<evidence type="ECO:0000256" key="3">
    <source>
        <dbReference type="ARBA" id="ARBA00023163"/>
    </source>
</evidence>
<dbReference type="InterPro" id="IPR001387">
    <property type="entry name" value="Cro/C1-type_HTH"/>
</dbReference>
<dbReference type="RefSeq" id="WP_197103941.1">
    <property type="nucleotide sequence ID" value="NZ_JACCEL010000005.1"/>
</dbReference>
<keyword evidence="2" id="KW-0238">DNA-binding</keyword>
<evidence type="ECO:0000256" key="1">
    <source>
        <dbReference type="ARBA" id="ARBA00023015"/>
    </source>
</evidence>
<keyword evidence="4" id="KW-0175">Coiled coil</keyword>
<gene>
    <name evidence="6" type="ORF">HYQ42_03180</name>
</gene>
<comment type="caution">
    <text evidence="6">The sequence shown here is derived from an EMBL/GenBank/DDBJ whole genome shotgun (WGS) entry which is preliminary data.</text>
</comment>
<accession>A0ABS0LHL8</accession>
<evidence type="ECO:0000313" key="6">
    <source>
        <dbReference type="EMBL" id="MBG9977781.1"/>
    </source>
</evidence>
<feature type="coiled-coil region" evidence="4">
    <location>
        <begin position="1"/>
        <end position="28"/>
    </location>
</feature>
<feature type="domain" description="HTH cro/C1-type" evidence="5">
    <location>
        <begin position="15"/>
        <end position="69"/>
    </location>
</feature>
<dbReference type="EMBL" id="JACCEL010000005">
    <property type="protein sequence ID" value="MBG9977781.1"/>
    <property type="molecule type" value="Genomic_DNA"/>
</dbReference>
<dbReference type="PROSITE" id="PS50943">
    <property type="entry name" value="HTH_CROC1"/>
    <property type="match status" value="1"/>
</dbReference>
<reference evidence="6 7" key="1">
    <citation type="submission" date="2020-07" db="EMBL/GenBank/DDBJ databases">
        <title>Facklamia lactis sp. nov., isolated from raw milk.</title>
        <authorList>
            <person name="Doll E.V."/>
            <person name="Huptas C."/>
            <person name="Staib L."/>
            <person name="Wenning M."/>
            <person name="Scherer S."/>
        </authorList>
    </citation>
    <scope>NUCLEOTIDE SEQUENCE [LARGE SCALE GENOMIC DNA]</scope>
    <source>
        <strain evidence="6 7">DSM 104272</strain>
    </source>
</reference>
<evidence type="ECO:0000313" key="7">
    <source>
        <dbReference type="Proteomes" id="UP000823401"/>
    </source>
</evidence>
<sequence>MKNNEQILKAVENNIREYRQIRGFTQEELAFKSDLHRTYIGAVERVEKNITVLSLSKISAALEVETSKLLDGIDS</sequence>
<keyword evidence="7" id="KW-1185">Reference proteome</keyword>
<dbReference type="InterPro" id="IPR010982">
    <property type="entry name" value="Lambda_DNA-bd_dom_sf"/>
</dbReference>
<evidence type="ECO:0000256" key="2">
    <source>
        <dbReference type="ARBA" id="ARBA00023125"/>
    </source>
</evidence>
<dbReference type="Pfam" id="PF01381">
    <property type="entry name" value="HTH_3"/>
    <property type="match status" value="1"/>
</dbReference>
<proteinExistence type="predicted"/>
<dbReference type="SMART" id="SM00530">
    <property type="entry name" value="HTH_XRE"/>
    <property type="match status" value="1"/>
</dbReference>
<dbReference type="InterPro" id="IPR050807">
    <property type="entry name" value="TransReg_Diox_bact_type"/>
</dbReference>
<dbReference type="PANTHER" id="PTHR46797:SF23">
    <property type="entry name" value="HTH-TYPE TRANSCRIPTIONAL REGULATOR SUTR"/>
    <property type="match status" value="1"/>
</dbReference>
<dbReference type="Gene3D" id="1.10.260.40">
    <property type="entry name" value="lambda repressor-like DNA-binding domains"/>
    <property type="match status" value="1"/>
</dbReference>
<organism evidence="6 7">
    <name type="scientific">Ruoffia tabacinasalis</name>
    <dbReference type="NCBI Taxonomy" id="87458"/>
    <lineage>
        <taxon>Bacteria</taxon>
        <taxon>Bacillati</taxon>
        <taxon>Bacillota</taxon>
        <taxon>Bacilli</taxon>
        <taxon>Lactobacillales</taxon>
        <taxon>Aerococcaceae</taxon>
        <taxon>Ruoffia</taxon>
    </lineage>
</organism>
<keyword evidence="1" id="KW-0805">Transcription regulation</keyword>
<evidence type="ECO:0000259" key="5">
    <source>
        <dbReference type="PROSITE" id="PS50943"/>
    </source>
</evidence>